<proteinExistence type="predicted"/>
<feature type="transmembrane region" description="Helical" evidence="1">
    <location>
        <begin position="41"/>
        <end position="57"/>
    </location>
</feature>
<keyword evidence="1" id="KW-0812">Transmembrane</keyword>
<protein>
    <submittedName>
        <fullName evidence="2">Uncharacterized protein</fullName>
    </submittedName>
</protein>
<organism evidence="2 3">
    <name type="scientific">Pseudomonas mandelii</name>
    <dbReference type="NCBI Taxonomy" id="75612"/>
    <lineage>
        <taxon>Bacteria</taxon>
        <taxon>Pseudomonadati</taxon>
        <taxon>Pseudomonadota</taxon>
        <taxon>Gammaproteobacteria</taxon>
        <taxon>Pseudomonadales</taxon>
        <taxon>Pseudomonadaceae</taxon>
        <taxon>Pseudomonas</taxon>
    </lineage>
</organism>
<evidence type="ECO:0000313" key="3">
    <source>
        <dbReference type="Proteomes" id="UP000548707"/>
    </source>
</evidence>
<accession>A0AB36CQT1</accession>
<keyword evidence="1" id="KW-0472">Membrane</keyword>
<keyword evidence="1" id="KW-1133">Transmembrane helix</keyword>
<comment type="caution">
    <text evidence="2">The sequence shown here is derived from an EMBL/GenBank/DDBJ whole genome shotgun (WGS) entry which is preliminary data.</text>
</comment>
<evidence type="ECO:0000313" key="2">
    <source>
        <dbReference type="EMBL" id="NMZ78428.1"/>
    </source>
</evidence>
<sequence length="84" mass="8970">METTEKSPTTRNNATGAVFGCGLFLIAVAGLTYLFDWQQSGLVFCAGMALCLVTAILGEKTSRAEIATLVVGAAFFIWLILHNL</sequence>
<dbReference type="EMBL" id="JAAQXV010000001">
    <property type="protein sequence ID" value="NMZ78428.1"/>
    <property type="molecule type" value="Genomic_DNA"/>
</dbReference>
<evidence type="ECO:0000256" key="1">
    <source>
        <dbReference type="SAM" id="Phobius"/>
    </source>
</evidence>
<feature type="transmembrane region" description="Helical" evidence="1">
    <location>
        <begin position="12"/>
        <end position="35"/>
    </location>
</feature>
<dbReference type="RefSeq" id="WP_169856432.1">
    <property type="nucleotide sequence ID" value="NZ_JAAQXV010000001.1"/>
</dbReference>
<feature type="transmembrane region" description="Helical" evidence="1">
    <location>
        <begin position="64"/>
        <end position="81"/>
    </location>
</feature>
<dbReference type="AlphaFoldDB" id="A0AB36CQT1"/>
<name>A0AB36CQT1_9PSED</name>
<reference evidence="2 3" key="1">
    <citation type="journal article" date="2020" name="Front. Microbiol.">
        <title>Genetic Organization of the aprX-lipA2 Operon Affects the Proteolytic Potential of Pseudomonas Species in Milk.</title>
        <authorList>
            <person name="Maier C."/>
            <person name="Huptas C."/>
            <person name="von Neubeck M."/>
            <person name="Scherer S."/>
            <person name="Wenning M."/>
            <person name="Lucking G."/>
        </authorList>
    </citation>
    <scope>NUCLEOTIDE SEQUENCE [LARGE SCALE GENOMIC DNA]</scope>
    <source>
        <strain evidence="2 3">WS 5114</strain>
    </source>
</reference>
<gene>
    <name evidence="2" type="ORF">HBO26_03780</name>
</gene>
<dbReference type="Proteomes" id="UP000548707">
    <property type="component" value="Unassembled WGS sequence"/>
</dbReference>